<dbReference type="GO" id="GO:0003677">
    <property type="term" value="F:DNA binding"/>
    <property type="evidence" value="ECO:0007669"/>
    <property type="project" value="UniProtKB-KW"/>
</dbReference>
<evidence type="ECO:0000256" key="1">
    <source>
        <dbReference type="ARBA" id="ARBA00004123"/>
    </source>
</evidence>
<comment type="subcellular location">
    <subcellularLocation>
        <location evidence="1">Nucleus</location>
    </subcellularLocation>
</comment>
<evidence type="ECO:0000313" key="10">
    <source>
        <dbReference type="EMBL" id="KAL3078982.1"/>
    </source>
</evidence>
<dbReference type="SUPFAM" id="SSF57959">
    <property type="entry name" value="Leucine zipper domain"/>
    <property type="match status" value="1"/>
</dbReference>
<dbReference type="PANTHER" id="PTHR23334">
    <property type="entry name" value="CCAAT/ENHANCER BINDING PROTEIN"/>
    <property type="match status" value="1"/>
</dbReference>
<feature type="region of interest" description="Disordered" evidence="7">
    <location>
        <begin position="1"/>
        <end position="69"/>
    </location>
</feature>
<evidence type="ECO:0000256" key="8">
    <source>
        <dbReference type="SAM" id="Phobius"/>
    </source>
</evidence>
<keyword evidence="5" id="KW-0804">Transcription</keyword>
<accession>A0ABD2IFK3</accession>
<comment type="similarity">
    <text evidence="2">Belongs to the bZIP family. C/EBP subfamily.</text>
</comment>
<dbReference type="EMBL" id="JBICCN010000309">
    <property type="protein sequence ID" value="KAL3078982.1"/>
    <property type="molecule type" value="Genomic_DNA"/>
</dbReference>
<evidence type="ECO:0000256" key="7">
    <source>
        <dbReference type="SAM" id="MobiDB-lite"/>
    </source>
</evidence>
<evidence type="ECO:0000259" key="9">
    <source>
        <dbReference type="PROSITE" id="PS50217"/>
    </source>
</evidence>
<dbReference type="InterPro" id="IPR046347">
    <property type="entry name" value="bZIP_sf"/>
</dbReference>
<dbReference type="Gene3D" id="1.20.5.170">
    <property type="match status" value="1"/>
</dbReference>
<keyword evidence="3" id="KW-0805">Transcription regulation</keyword>
<dbReference type="SMART" id="SM00338">
    <property type="entry name" value="BRLZ"/>
    <property type="match status" value="1"/>
</dbReference>
<keyword evidence="6" id="KW-0539">Nucleus</keyword>
<sequence length="210" mass="24078">MATQQRNARKRNAAPYQTTTVQREDNWNERRNEMRGEMRGEEDGTAHGTDGQPSWSAAVPPEGQNGQQNEEMDDYAMKRLRNNAAVSRTRQKKRMEQVHTSQRVRELREENAQLERTLDTMRRELALLKEMVVVCAAKGDDMDTLSVFCSVFACLLNCACPLLLHSLPYLLLSDHFVLCSPSLCCFFLLGGDGDGLRRPSSLWPFRFHLW</sequence>
<proteinExistence type="inferred from homology"/>
<dbReference type="AlphaFoldDB" id="A0ABD2IFK3"/>
<name>A0ABD2IFK3_HETSC</name>
<evidence type="ECO:0000313" key="11">
    <source>
        <dbReference type="Proteomes" id="UP001620645"/>
    </source>
</evidence>
<evidence type="ECO:0000256" key="4">
    <source>
        <dbReference type="ARBA" id="ARBA00023125"/>
    </source>
</evidence>
<evidence type="ECO:0000256" key="6">
    <source>
        <dbReference type="ARBA" id="ARBA00023242"/>
    </source>
</evidence>
<gene>
    <name evidence="10" type="ORF">niasHS_014764</name>
</gene>
<evidence type="ECO:0000256" key="3">
    <source>
        <dbReference type="ARBA" id="ARBA00023015"/>
    </source>
</evidence>
<keyword evidence="11" id="KW-1185">Reference proteome</keyword>
<feature type="domain" description="BZIP" evidence="9">
    <location>
        <begin position="72"/>
        <end position="132"/>
    </location>
</feature>
<keyword evidence="8" id="KW-0472">Membrane</keyword>
<protein>
    <recommendedName>
        <fullName evidence="9">BZIP domain-containing protein</fullName>
    </recommendedName>
</protein>
<dbReference type="InterPro" id="IPR004827">
    <property type="entry name" value="bZIP"/>
</dbReference>
<dbReference type="InterPro" id="IPR031106">
    <property type="entry name" value="C/EBP"/>
</dbReference>
<dbReference type="GO" id="GO:0005634">
    <property type="term" value="C:nucleus"/>
    <property type="evidence" value="ECO:0007669"/>
    <property type="project" value="UniProtKB-SubCell"/>
</dbReference>
<dbReference type="GO" id="GO:0006355">
    <property type="term" value="P:regulation of DNA-templated transcription"/>
    <property type="evidence" value="ECO:0007669"/>
    <property type="project" value="UniProtKB-ARBA"/>
</dbReference>
<evidence type="ECO:0000256" key="2">
    <source>
        <dbReference type="ARBA" id="ARBA00006951"/>
    </source>
</evidence>
<dbReference type="CDD" id="cd14693">
    <property type="entry name" value="bZIP_CEBP"/>
    <property type="match status" value="1"/>
</dbReference>
<dbReference type="PROSITE" id="PS50217">
    <property type="entry name" value="BZIP"/>
    <property type="match status" value="1"/>
</dbReference>
<feature type="compositionally biased region" description="Basic and acidic residues" evidence="7">
    <location>
        <begin position="22"/>
        <end position="45"/>
    </location>
</feature>
<dbReference type="Pfam" id="PF07716">
    <property type="entry name" value="bZIP_2"/>
    <property type="match status" value="1"/>
</dbReference>
<feature type="region of interest" description="Disordered" evidence="7">
    <location>
        <begin position="84"/>
        <end position="104"/>
    </location>
</feature>
<feature type="transmembrane region" description="Helical" evidence="8">
    <location>
        <begin position="145"/>
        <end position="164"/>
    </location>
</feature>
<reference evidence="10 11" key="1">
    <citation type="submission" date="2024-10" db="EMBL/GenBank/DDBJ databases">
        <authorList>
            <person name="Kim D."/>
        </authorList>
    </citation>
    <scope>NUCLEOTIDE SEQUENCE [LARGE SCALE GENOMIC DNA]</scope>
    <source>
        <strain evidence="10">Taebaek</strain>
    </source>
</reference>
<comment type="caution">
    <text evidence="10">The sequence shown here is derived from an EMBL/GenBank/DDBJ whole genome shotgun (WGS) entry which is preliminary data.</text>
</comment>
<keyword evidence="8" id="KW-1133">Transmembrane helix</keyword>
<keyword evidence="4" id="KW-0238">DNA-binding</keyword>
<evidence type="ECO:0000256" key="5">
    <source>
        <dbReference type="ARBA" id="ARBA00023163"/>
    </source>
</evidence>
<keyword evidence="8" id="KW-0812">Transmembrane</keyword>
<organism evidence="10 11">
    <name type="scientific">Heterodera schachtii</name>
    <name type="common">Sugarbeet cyst nematode worm</name>
    <name type="synonym">Tylenchus schachtii</name>
    <dbReference type="NCBI Taxonomy" id="97005"/>
    <lineage>
        <taxon>Eukaryota</taxon>
        <taxon>Metazoa</taxon>
        <taxon>Ecdysozoa</taxon>
        <taxon>Nematoda</taxon>
        <taxon>Chromadorea</taxon>
        <taxon>Rhabditida</taxon>
        <taxon>Tylenchina</taxon>
        <taxon>Tylenchomorpha</taxon>
        <taxon>Tylenchoidea</taxon>
        <taxon>Heteroderidae</taxon>
        <taxon>Heteroderinae</taxon>
        <taxon>Heterodera</taxon>
    </lineage>
</organism>
<dbReference type="PANTHER" id="PTHR23334:SF69">
    <property type="entry name" value="CCAAT_ENHANCER-BINDING PROTEIN GAMMA"/>
    <property type="match status" value="1"/>
</dbReference>
<dbReference type="Proteomes" id="UP001620645">
    <property type="component" value="Unassembled WGS sequence"/>
</dbReference>